<dbReference type="Pfam" id="PF09331">
    <property type="entry name" value="DUF1985"/>
    <property type="match status" value="1"/>
</dbReference>
<organism evidence="3 4">
    <name type="scientific">Solanum pinnatisectum</name>
    <name type="common">tansyleaf nightshade</name>
    <dbReference type="NCBI Taxonomy" id="50273"/>
    <lineage>
        <taxon>Eukaryota</taxon>
        <taxon>Viridiplantae</taxon>
        <taxon>Streptophyta</taxon>
        <taxon>Embryophyta</taxon>
        <taxon>Tracheophyta</taxon>
        <taxon>Spermatophyta</taxon>
        <taxon>Magnoliopsida</taxon>
        <taxon>eudicotyledons</taxon>
        <taxon>Gunneridae</taxon>
        <taxon>Pentapetalae</taxon>
        <taxon>asterids</taxon>
        <taxon>lamiids</taxon>
        <taxon>Solanales</taxon>
        <taxon>Solanaceae</taxon>
        <taxon>Solanoideae</taxon>
        <taxon>Solaneae</taxon>
        <taxon>Solanum</taxon>
    </lineage>
</organism>
<evidence type="ECO:0000313" key="3">
    <source>
        <dbReference type="EMBL" id="KAK4724657.1"/>
    </source>
</evidence>
<comment type="caution">
    <text evidence="3">The sequence shown here is derived from an EMBL/GenBank/DDBJ whole genome shotgun (WGS) entry which is preliminary data.</text>
</comment>
<dbReference type="Proteomes" id="UP001311915">
    <property type="component" value="Unassembled WGS sequence"/>
</dbReference>
<name>A0AAV9LG09_9SOLN</name>
<accession>A0AAV9LG09</accession>
<dbReference type="EMBL" id="JAWPEI010000006">
    <property type="protein sequence ID" value="KAK4724657.1"/>
    <property type="molecule type" value="Genomic_DNA"/>
</dbReference>
<sequence>MDQGPSFSISISQINSTNANRTYDSDDEIWAENRSKLLHDTLAMKDKSVVKSKTKVGETPQKRRRKATSVIFQPTLPKGMNYVIKKIPAHPLRFGIAFNFDFANEIKKSIKDESIELFKNTIFGPYLNISKCNFQGQITKCLLLLEFSIKYFAIVTGLKCKGNVKNFSYPQSTPSRLIQRYFPDATIDITKSRLIQRFLIDNWETTQDAVQMAILYFVHTFMLCQLGKTSIPIEEFLMIEDGRQDFNLSKHMYCLFCRPYALNVWTYECASILNSEIIVKATNGISRICNLRIMAVKSKLKHLCPTFSPSSNKRYFEDFSTSPLGHFFRRSSRVFGTSSPPSPKRRKKIDTPKTKVSEPNSSEQLNVSINQSFSMSDEAPILAANVSFVHVSSQVQKDKSVSIDIEELKQHIKNYVSNDINFFKVYA</sequence>
<evidence type="ECO:0000256" key="1">
    <source>
        <dbReference type="SAM" id="MobiDB-lite"/>
    </source>
</evidence>
<reference evidence="3 4" key="1">
    <citation type="submission" date="2023-10" db="EMBL/GenBank/DDBJ databases">
        <title>Genome-Wide Identification Analysis in wild type Solanum Pinnatisectum Reveals Some Genes Defensing Phytophthora Infestans.</title>
        <authorList>
            <person name="Sun C."/>
        </authorList>
    </citation>
    <scope>NUCLEOTIDE SEQUENCE [LARGE SCALE GENOMIC DNA]</scope>
    <source>
        <strain evidence="3">LQN</strain>
        <tissue evidence="3">Leaf</tissue>
    </source>
</reference>
<gene>
    <name evidence="3" type="ORF">R3W88_027436</name>
</gene>
<feature type="domain" description="DUF1985" evidence="2">
    <location>
        <begin position="145"/>
        <end position="241"/>
    </location>
</feature>
<feature type="region of interest" description="Disordered" evidence="1">
    <location>
        <begin position="332"/>
        <end position="361"/>
    </location>
</feature>
<evidence type="ECO:0000259" key="2">
    <source>
        <dbReference type="Pfam" id="PF09331"/>
    </source>
</evidence>
<keyword evidence="4" id="KW-1185">Reference proteome</keyword>
<dbReference type="PANTHER" id="PTHR48302">
    <property type="entry name" value="ULP1 PROTEASE FAMILY, C-TERMINAL CATALYTIC DOMAIN CONTAINING PROTEIN"/>
    <property type="match status" value="1"/>
</dbReference>
<dbReference type="InterPro" id="IPR015410">
    <property type="entry name" value="DUF1985"/>
</dbReference>
<proteinExistence type="predicted"/>
<dbReference type="PANTHER" id="PTHR48302:SF2">
    <property type="entry name" value="DUF1985 DOMAIN-CONTAINING PROTEIN"/>
    <property type="match status" value="1"/>
</dbReference>
<protein>
    <recommendedName>
        <fullName evidence="2">DUF1985 domain-containing protein</fullName>
    </recommendedName>
</protein>
<dbReference type="AlphaFoldDB" id="A0AAV9LG09"/>
<evidence type="ECO:0000313" key="4">
    <source>
        <dbReference type="Proteomes" id="UP001311915"/>
    </source>
</evidence>